<dbReference type="KEGG" id="sbk:SHEWBE_1639"/>
<accession>A0A330M0J2</accession>
<dbReference type="AlphaFoldDB" id="A0A330M0J2"/>
<name>A0A330M0J2_9GAMM</name>
<sequence length="93" mass="10943">MHKPIYLKGYSSLRTNICAGVKPLNVEMKNFNLCLYIEDLFRFFINNPFKYDNLQKVIDFISLPTDLQTIDQQIENLKMVYLESKFSSGNRNV</sequence>
<dbReference type="Proteomes" id="UP000250123">
    <property type="component" value="Chromosome SHEWBE"/>
</dbReference>
<proteinExistence type="predicted"/>
<evidence type="ECO:0000313" key="2">
    <source>
        <dbReference type="Proteomes" id="UP000250123"/>
    </source>
</evidence>
<organism evidence="1 2">
    <name type="scientific">Shewanella benthica</name>
    <dbReference type="NCBI Taxonomy" id="43661"/>
    <lineage>
        <taxon>Bacteria</taxon>
        <taxon>Pseudomonadati</taxon>
        <taxon>Pseudomonadota</taxon>
        <taxon>Gammaproteobacteria</taxon>
        <taxon>Alteromonadales</taxon>
        <taxon>Shewanellaceae</taxon>
        <taxon>Shewanella</taxon>
    </lineage>
</organism>
<dbReference type="EMBL" id="LS483452">
    <property type="protein sequence ID" value="SQH75605.1"/>
    <property type="molecule type" value="Genomic_DNA"/>
</dbReference>
<protein>
    <submittedName>
        <fullName evidence="1">Uncharacterized protein</fullName>
    </submittedName>
</protein>
<reference evidence="2" key="1">
    <citation type="submission" date="2018-06" db="EMBL/GenBank/DDBJ databases">
        <authorList>
            <person name="Cea G.-C."/>
            <person name="William W."/>
        </authorList>
    </citation>
    <scope>NUCLEOTIDE SEQUENCE [LARGE SCALE GENOMIC DNA]</scope>
    <source>
        <strain evidence="2">DB21MT-2</strain>
    </source>
</reference>
<gene>
    <name evidence="1" type="ORF">SHEWBE_1639</name>
</gene>
<evidence type="ECO:0000313" key="1">
    <source>
        <dbReference type="EMBL" id="SQH75605.1"/>
    </source>
</evidence>